<evidence type="ECO:0000313" key="6">
    <source>
        <dbReference type="EMBL" id="QTD51945.1"/>
    </source>
</evidence>
<feature type="domain" description="OmpR/PhoB-type" evidence="5">
    <location>
        <begin position="4"/>
        <end position="102"/>
    </location>
</feature>
<evidence type="ECO:0000256" key="2">
    <source>
        <dbReference type="PROSITE-ProRule" id="PRU00339"/>
    </source>
</evidence>
<dbReference type="SUPFAM" id="SSF46894">
    <property type="entry name" value="C-terminal effector domain of the bipartite response regulators"/>
    <property type="match status" value="1"/>
</dbReference>
<keyword evidence="7" id="KW-1185">Reference proteome</keyword>
<dbReference type="KEGG" id="scor:J3U87_05685"/>
<dbReference type="GO" id="GO:0006355">
    <property type="term" value="P:regulation of DNA-templated transcription"/>
    <property type="evidence" value="ECO:0007669"/>
    <property type="project" value="InterPro"/>
</dbReference>
<proteinExistence type="predicted"/>
<feature type="repeat" description="TPR" evidence="2">
    <location>
        <begin position="429"/>
        <end position="462"/>
    </location>
</feature>
<dbReference type="InterPro" id="IPR011990">
    <property type="entry name" value="TPR-like_helical_dom_sf"/>
</dbReference>
<dbReference type="Pfam" id="PF14559">
    <property type="entry name" value="TPR_19"/>
    <property type="match status" value="1"/>
</dbReference>
<dbReference type="Proteomes" id="UP000663929">
    <property type="component" value="Chromosome"/>
</dbReference>
<dbReference type="CDD" id="cd00383">
    <property type="entry name" value="trans_reg_C"/>
    <property type="match status" value="1"/>
</dbReference>
<dbReference type="Pfam" id="PF00486">
    <property type="entry name" value="Trans_reg_C"/>
    <property type="match status" value="1"/>
</dbReference>
<dbReference type="PANTHER" id="PTHR47691">
    <property type="entry name" value="REGULATOR-RELATED"/>
    <property type="match status" value="1"/>
</dbReference>
<dbReference type="InterPro" id="IPR036388">
    <property type="entry name" value="WH-like_DNA-bd_sf"/>
</dbReference>
<protein>
    <submittedName>
        <fullName evidence="6">Winged helix-turn-helix domain-containing protein</fullName>
    </submittedName>
</protein>
<evidence type="ECO:0000259" key="5">
    <source>
        <dbReference type="PROSITE" id="PS51755"/>
    </source>
</evidence>
<evidence type="ECO:0000256" key="3">
    <source>
        <dbReference type="PROSITE-ProRule" id="PRU01091"/>
    </source>
</evidence>
<evidence type="ECO:0000256" key="1">
    <source>
        <dbReference type="ARBA" id="ARBA00023125"/>
    </source>
</evidence>
<dbReference type="PROSITE" id="PS50005">
    <property type="entry name" value="TPR"/>
    <property type="match status" value="1"/>
</dbReference>
<name>A0A8A4TZL5_SULCO</name>
<gene>
    <name evidence="6" type="ORF">J3U87_05685</name>
</gene>
<dbReference type="AlphaFoldDB" id="A0A8A4TZL5"/>
<dbReference type="SUPFAM" id="SSF48452">
    <property type="entry name" value="TPR-like"/>
    <property type="match status" value="1"/>
</dbReference>
<dbReference type="RefSeq" id="WP_237382058.1">
    <property type="nucleotide sequence ID" value="NZ_CP071793.1"/>
</dbReference>
<organism evidence="6 7">
    <name type="scientific">Sulfidibacter corallicola</name>
    <dbReference type="NCBI Taxonomy" id="2818388"/>
    <lineage>
        <taxon>Bacteria</taxon>
        <taxon>Pseudomonadati</taxon>
        <taxon>Acidobacteriota</taxon>
        <taxon>Holophagae</taxon>
        <taxon>Acanthopleuribacterales</taxon>
        <taxon>Acanthopleuribacteraceae</taxon>
        <taxon>Sulfidibacter</taxon>
    </lineage>
</organism>
<dbReference type="InterPro" id="IPR001867">
    <property type="entry name" value="OmpR/PhoB-type_DNA-bd"/>
</dbReference>
<dbReference type="InterPro" id="IPR019734">
    <property type="entry name" value="TPR_rpt"/>
</dbReference>
<dbReference type="Gene3D" id="1.25.40.10">
    <property type="entry name" value="Tetratricopeptide repeat domain"/>
    <property type="match status" value="1"/>
</dbReference>
<dbReference type="PANTHER" id="PTHR47691:SF3">
    <property type="entry name" value="HTH-TYPE TRANSCRIPTIONAL REGULATOR RV0890C-RELATED"/>
    <property type="match status" value="1"/>
</dbReference>
<dbReference type="SMART" id="SM00862">
    <property type="entry name" value="Trans_reg_C"/>
    <property type="match status" value="1"/>
</dbReference>
<dbReference type="GO" id="GO:0000160">
    <property type="term" value="P:phosphorelay signal transduction system"/>
    <property type="evidence" value="ECO:0007669"/>
    <property type="project" value="InterPro"/>
</dbReference>
<keyword evidence="1 3" id="KW-0238">DNA-binding</keyword>
<evidence type="ECO:0000313" key="7">
    <source>
        <dbReference type="Proteomes" id="UP000663929"/>
    </source>
</evidence>
<dbReference type="PROSITE" id="PS51755">
    <property type="entry name" value="OMPR_PHOB"/>
    <property type="match status" value="1"/>
</dbReference>
<dbReference type="GO" id="GO:0003677">
    <property type="term" value="F:DNA binding"/>
    <property type="evidence" value="ECO:0007669"/>
    <property type="project" value="UniProtKB-UniRule"/>
</dbReference>
<accession>A0A8A4TZL5</accession>
<evidence type="ECO:0000256" key="4">
    <source>
        <dbReference type="SAM" id="MobiDB-lite"/>
    </source>
</evidence>
<dbReference type="EMBL" id="CP071793">
    <property type="protein sequence ID" value="QTD51945.1"/>
    <property type="molecule type" value="Genomic_DNA"/>
</dbReference>
<feature type="region of interest" description="Disordered" evidence="4">
    <location>
        <begin position="110"/>
        <end position="134"/>
    </location>
</feature>
<keyword evidence="2" id="KW-0802">TPR repeat</keyword>
<sequence>MTGSHVIHLGDWEVRPHQNRLIRGEEERRLDHKHMCVLIQLAAHPDRTLSREDLLATVWEGRHVSHDVLAVAISHIRKALGDDARKPRYIKTVPGKGYCLIAHVSVPPRDARVPSPDPIPEKTDPLETPPNATGRTRRTVLATGILLSLGLAAIWLWRPHSASTDPTALTTTETQPSKGRLVAVLPLAFPADADLDHVARGLVDQLTAELAVVPGLRVISRGSVAQQEGRDTSPLARGRELGADLVLEGSLHTEEEAISLSLNLHEVARGRNLWSHTQSIGPVHATQPASTAATGIAAALGLTAPSREDSVPPEALDAYWSGCYWLAMERREDWHEAAVRFQRAVDLAPRFARAYLGLVKVRLRLQDAFSPNAPEADELDAMLHKALALNPNLAEAHLLRADLSFLRDWRFAEAETHFRRALDLAPGMAEVHFSYAQFLLAQGKTDEALSHVARLRELDPLSYSRPVVAWIHNMARDYERALDELQRLRPAPIPPLMFHDSAMKIYDNMGREHDAYRHMRAIMELRAFTAEELAAFDRAFAEGGGSAVYRRLLDTGEYRHLGHYRPPLAFARYSLSIGDLEGAFHWLGQAVNMRQVEVLWVSVDPKYEPLRKDPRYRELIERINPLTDRSN</sequence>
<reference evidence="6" key="1">
    <citation type="submission" date="2021-03" db="EMBL/GenBank/DDBJ databases">
        <title>Acanthopleuribacteraceae sp. M133.</title>
        <authorList>
            <person name="Wang G."/>
        </authorList>
    </citation>
    <scope>NUCLEOTIDE SEQUENCE</scope>
    <source>
        <strain evidence="6">M133</strain>
    </source>
</reference>
<feature type="DNA-binding region" description="OmpR/PhoB-type" evidence="3">
    <location>
        <begin position="4"/>
        <end position="102"/>
    </location>
</feature>
<dbReference type="InterPro" id="IPR016032">
    <property type="entry name" value="Sig_transdc_resp-reg_C-effctor"/>
</dbReference>
<dbReference type="Gene3D" id="1.10.10.10">
    <property type="entry name" value="Winged helix-like DNA-binding domain superfamily/Winged helix DNA-binding domain"/>
    <property type="match status" value="1"/>
</dbReference>